<sequence>MTYLHKNTISSFSPRIISTYLRTFNALASSNASLNFFPLSFEPHMLSSSTPKATLNIESGDDFMNRSYIDHTSITHLIIRKNKALFCEVDSWTYLNVYYLVGFDSFRQYMSKVSCIFSEYHTAKIPQNPCGEVMARQLPLLPPLITINCENSIP</sequence>
<evidence type="ECO:0000313" key="2">
    <source>
        <dbReference type="Proteomes" id="UP000824120"/>
    </source>
</evidence>
<protein>
    <submittedName>
        <fullName evidence="1">Uncharacterized protein</fullName>
    </submittedName>
</protein>
<dbReference type="EMBL" id="JACXVP010000002">
    <property type="protein sequence ID" value="KAG5626802.1"/>
    <property type="molecule type" value="Genomic_DNA"/>
</dbReference>
<reference evidence="1 2" key="1">
    <citation type="submission" date="2020-09" db="EMBL/GenBank/DDBJ databases">
        <title>De no assembly of potato wild relative species, Solanum commersonii.</title>
        <authorList>
            <person name="Cho K."/>
        </authorList>
    </citation>
    <scope>NUCLEOTIDE SEQUENCE [LARGE SCALE GENOMIC DNA]</scope>
    <source>
        <strain evidence="1">LZ3.2</strain>
        <tissue evidence="1">Leaf</tissue>
    </source>
</reference>
<name>A0A9J6ARH1_SOLCO</name>
<evidence type="ECO:0000313" key="1">
    <source>
        <dbReference type="EMBL" id="KAG5626802.1"/>
    </source>
</evidence>
<dbReference type="Proteomes" id="UP000824120">
    <property type="component" value="Chromosome 2"/>
</dbReference>
<dbReference type="AlphaFoldDB" id="A0A9J6ARH1"/>
<gene>
    <name evidence="1" type="ORF">H5410_012020</name>
</gene>
<proteinExistence type="predicted"/>
<comment type="caution">
    <text evidence="1">The sequence shown here is derived from an EMBL/GenBank/DDBJ whole genome shotgun (WGS) entry which is preliminary data.</text>
</comment>
<keyword evidence="2" id="KW-1185">Reference proteome</keyword>
<accession>A0A9J6ARH1</accession>
<organism evidence="1 2">
    <name type="scientific">Solanum commersonii</name>
    <name type="common">Commerson's wild potato</name>
    <name type="synonym">Commerson's nightshade</name>
    <dbReference type="NCBI Taxonomy" id="4109"/>
    <lineage>
        <taxon>Eukaryota</taxon>
        <taxon>Viridiplantae</taxon>
        <taxon>Streptophyta</taxon>
        <taxon>Embryophyta</taxon>
        <taxon>Tracheophyta</taxon>
        <taxon>Spermatophyta</taxon>
        <taxon>Magnoliopsida</taxon>
        <taxon>eudicotyledons</taxon>
        <taxon>Gunneridae</taxon>
        <taxon>Pentapetalae</taxon>
        <taxon>asterids</taxon>
        <taxon>lamiids</taxon>
        <taxon>Solanales</taxon>
        <taxon>Solanaceae</taxon>
        <taxon>Solanoideae</taxon>
        <taxon>Solaneae</taxon>
        <taxon>Solanum</taxon>
    </lineage>
</organism>